<dbReference type="AlphaFoldDB" id="A0A0B7MYB8"/>
<dbReference type="Proteomes" id="UP000054107">
    <property type="component" value="Unassembled WGS sequence"/>
</dbReference>
<proteinExistence type="predicted"/>
<evidence type="ECO:0000313" key="1">
    <source>
        <dbReference type="EMBL" id="CEP10127.1"/>
    </source>
</evidence>
<name>A0A0B7MYB8_9FUNG</name>
<keyword evidence="2" id="KW-1185">Reference proteome</keyword>
<feature type="non-terminal residue" evidence="1">
    <location>
        <position position="1"/>
    </location>
</feature>
<protein>
    <submittedName>
        <fullName evidence="1">Uncharacterized protein</fullName>
    </submittedName>
</protein>
<sequence length="122" mass="13681">AIGKTNLLSSAGGSSIALARHHVDELDFKPVGVAREVWERFFVMVPPPEEVRTQGHEWANGDILVPHKGPRLHRVELVGLATVKNHSDDWVAAISTNLRQLLKQDVRELETSDRFTTKQRVV</sequence>
<organism evidence="1 2">
    <name type="scientific">Parasitella parasitica</name>
    <dbReference type="NCBI Taxonomy" id="35722"/>
    <lineage>
        <taxon>Eukaryota</taxon>
        <taxon>Fungi</taxon>
        <taxon>Fungi incertae sedis</taxon>
        <taxon>Mucoromycota</taxon>
        <taxon>Mucoromycotina</taxon>
        <taxon>Mucoromycetes</taxon>
        <taxon>Mucorales</taxon>
        <taxon>Mucorineae</taxon>
        <taxon>Mucoraceae</taxon>
        <taxon>Parasitella</taxon>
    </lineage>
</organism>
<gene>
    <name evidence="1" type="primary">PARPA_03750.1 scaffold 9432</name>
</gene>
<evidence type="ECO:0000313" key="2">
    <source>
        <dbReference type="Proteomes" id="UP000054107"/>
    </source>
</evidence>
<reference evidence="1 2" key="1">
    <citation type="submission" date="2014-09" db="EMBL/GenBank/DDBJ databases">
        <authorList>
            <person name="Ellenberger Sabrina"/>
        </authorList>
    </citation>
    <scope>NUCLEOTIDE SEQUENCE [LARGE SCALE GENOMIC DNA]</scope>
    <source>
        <strain evidence="1 2">CBS 412.66</strain>
    </source>
</reference>
<dbReference type="EMBL" id="LN723156">
    <property type="protein sequence ID" value="CEP10127.1"/>
    <property type="molecule type" value="Genomic_DNA"/>
</dbReference>
<accession>A0A0B7MYB8</accession>